<dbReference type="VEuPathDB" id="VectorBase:SCAU013692"/>
<evidence type="ECO:0000313" key="2">
    <source>
        <dbReference type="EnsemblMetazoa" id="SCAU013692-PA"/>
    </source>
</evidence>
<name>A0A1I8Q401_STOCA</name>
<dbReference type="KEGG" id="scac:106090648"/>
<proteinExistence type="predicted"/>
<dbReference type="OrthoDB" id="411991at2759"/>
<dbReference type="AlphaFoldDB" id="A0A1I8Q401"/>
<dbReference type="GO" id="GO:0005643">
    <property type="term" value="C:nuclear pore"/>
    <property type="evidence" value="ECO:0007669"/>
    <property type="project" value="TreeGrafter"/>
</dbReference>
<dbReference type="EnsemblMetazoa" id="SCAU013692-RA">
    <property type="protein sequence ID" value="SCAU013692-PA"/>
    <property type="gene ID" value="SCAU013692"/>
</dbReference>
<feature type="domain" description="Aladin seven-bladed propeller" evidence="1">
    <location>
        <begin position="168"/>
        <end position="503"/>
    </location>
</feature>
<dbReference type="PANTHER" id="PTHR14494">
    <property type="entry name" value="ALADIN/ADRACALIN/AAAS"/>
    <property type="match status" value="1"/>
</dbReference>
<dbReference type="GO" id="GO:0006913">
    <property type="term" value="P:nucleocytoplasmic transport"/>
    <property type="evidence" value="ECO:0007669"/>
    <property type="project" value="TreeGrafter"/>
</dbReference>
<dbReference type="SMART" id="SM00320">
    <property type="entry name" value="WD40"/>
    <property type="match status" value="4"/>
</dbReference>
<dbReference type="InterPro" id="IPR001680">
    <property type="entry name" value="WD40_rpt"/>
</dbReference>
<dbReference type="InterPro" id="IPR045139">
    <property type="entry name" value="Aladin"/>
</dbReference>
<organism evidence="2 3">
    <name type="scientific">Stomoxys calcitrans</name>
    <name type="common">Stable fly</name>
    <name type="synonym">Conops calcitrans</name>
    <dbReference type="NCBI Taxonomy" id="35570"/>
    <lineage>
        <taxon>Eukaryota</taxon>
        <taxon>Metazoa</taxon>
        <taxon>Ecdysozoa</taxon>
        <taxon>Arthropoda</taxon>
        <taxon>Hexapoda</taxon>
        <taxon>Insecta</taxon>
        <taxon>Pterygota</taxon>
        <taxon>Neoptera</taxon>
        <taxon>Endopterygota</taxon>
        <taxon>Diptera</taxon>
        <taxon>Brachycera</taxon>
        <taxon>Muscomorpha</taxon>
        <taxon>Muscoidea</taxon>
        <taxon>Muscidae</taxon>
        <taxon>Stomoxys</taxon>
    </lineage>
</organism>
<reference evidence="2" key="1">
    <citation type="submission" date="2020-05" db="UniProtKB">
        <authorList>
            <consortium name="EnsemblMetazoa"/>
        </authorList>
    </citation>
    <scope>IDENTIFICATION</scope>
    <source>
        <strain evidence="2">USDA</strain>
    </source>
</reference>
<accession>A0A1I8Q401</accession>
<dbReference type="Pfam" id="PF25460">
    <property type="entry name" value="Beta-prop_Aladin"/>
    <property type="match status" value="1"/>
</dbReference>
<dbReference type="PANTHER" id="PTHR14494:SF0">
    <property type="entry name" value="ALADIN"/>
    <property type="match status" value="1"/>
</dbReference>
<dbReference type="InterPro" id="IPR015943">
    <property type="entry name" value="WD40/YVTN_repeat-like_dom_sf"/>
</dbReference>
<dbReference type="InterPro" id="IPR036322">
    <property type="entry name" value="WD40_repeat_dom_sf"/>
</dbReference>
<dbReference type="InterPro" id="IPR057403">
    <property type="entry name" value="Beta-prop_Aladin"/>
</dbReference>
<keyword evidence="3" id="KW-1185">Reference proteome</keyword>
<protein>
    <recommendedName>
        <fullName evidence="1">Aladin seven-bladed propeller domain-containing protein</fullName>
    </recommendedName>
</protein>
<gene>
    <name evidence="2" type="primary">106090648</name>
</gene>
<evidence type="ECO:0000259" key="1">
    <source>
        <dbReference type="Pfam" id="PF25460"/>
    </source>
</evidence>
<dbReference type="Proteomes" id="UP000095300">
    <property type="component" value="Unassembled WGS sequence"/>
</dbReference>
<dbReference type="Gene3D" id="2.130.10.10">
    <property type="entry name" value="YVTN repeat-like/Quinoprotein amine dehydrogenase"/>
    <property type="match status" value="2"/>
</dbReference>
<evidence type="ECO:0000313" key="3">
    <source>
        <dbReference type="Proteomes" id="UP000095300"/>
    </source>
</evidence>
<dbReference type="SUPFAM" id="SSF50978">
    <property type="entry name" value="WD40 repeat-like"/>
    <property type="match status" value="1"/>
</dbReference>
<dbReference type="STRING" id="35570.A0A1I8Q401"/>
<sequence>MLHFNFNRRNWSEDRCIQFFTMVSLQDMSTIHSPGSPPRMCERTGRLCALPQREIYSTTQRLDYYPEININCDAFNSASIAGSSLASAKCADSWRNVLVPVNEGVLKRIIRTFFESGFTEALNEARDTQVAGGNAMISSVAEYTFQTIEFLKRVKSKIFPHMKEQGISSIARHSETRDWIRSYIRCIVWHPNCFKIAVAGMDDIVRIYTDEPAIVPVLKSASQKWITCMAWRPYTAAELAVGCQKGICLWTMDNNMHITRSTSQAIFLKHPNHCPITSVQWNSDGTLLASASIGDADVIIWDVDKMQNTALKRVGPPCSLLKWSPNSSCLFSSTVTNVFRVWACENKWQPERWTITHGTIQSACWSPCGGFLLFVTSEEPILYRLQFFEEQLFKNGSSPKQALPIADLSKITVDDREVGGHPQCVAWDPNGHFLAITFKDTPCIAIFTTCIQKFNLSISPSCFLAGNGNEYPSYICFQSKHRKNSDTVLTIGWSSGRIQYFPFGNM</sequence>